<dbReference type="Gene3D" id="3.40.50.620">
    <property type="entry name" value="HUPs"/>
    <property type="match status" value="1"/>
</dbReference>
<evidence type="ECO:0000256" key="15">
    <source>
        <dbReference type="PIRNR" id="PIRNR004491"/>
    </source>
</evidence>
<evidence type="ECO:0000256" key="7">
    <source>
        <dbReference type="ARBA" id="ARBA00022695"/>
    </source>
</evidence>
<dbReference type="GO" id="GO:0008531">
    <property type="term" value="F:riboflavin kinase activity"/>
    <property type="evidence" value="ECO:0007669"/>
    <property type="project" value="UniProtKB-UniRule"/>
</dbReference>
<keyword evidence="11 15" id="KW-0067">ATP-binding</keyword>
<sequence>MNIYTDLSQIPADFPRSAVAVGKFDAVHLGHQRILQQLQQIAADKGLASVVFTFENNPLSVVAPEACPEALLSPAQKLERISEQGVDATVMVPFDRELASQSADNFVQHILCDTLHVSHVLVGADFRYGHKGAGNTQTLITAGERLGFTVDVVSDVVAAPGSGRVSATMIRSALDVGDVETAAGLLGRPHSVRGEVVHGAKRGRELGFPTANLAFDSEGLVPADGVYAGWLLTEGERLPAAISVGTNPTFDDVLRRQVEAFVLDRTIDLYDRVVEIEFVARLRGMVAFDSLPALIEQMNADVSTARVTLGLTTR</sequence>
<evidence type="ECO:0000256" key="6">
    <source>
        <dbReference type="ARBA" id="ARBA00022679"/>
    </source>
</evidence>
<dbReference type="GO" id="GO:0003919">
    <property type="term" value="F:FMN adenylyltransferase activity"/>
    <property type="evidence" value="ECO:0007669"/>
    <property type="project" value="UniProtKB-UniRule"/>
</dbReference>
<keyword evidence="6 15" id="KW-0808">Transferase</keyword>
<evidence type="ECO:0000256" key="12">
    <source>
        <dbReference type="ARBA" id="ARBA00023268"/>
    </source>
</evidence>
<keyword evidence="9 15" id="KW-0418">Kinase</keyword>
<dbReference type="EC" id="2.7.7.2" evidence="15"/>
<dbReference type="Pfam" id="PF06574">
    <property type="entry name" value="FAD_syn"/>
    <property type="match status" value="1"/>
</dbReference>
<keyword evidence="12" id="KW-0511">Multifunctional enzyme</keyword>
<dbReference type="Gene3D" id="2.40.30.30">
    <property type="entry name" value="Riboflavin kinase-like"/>
    <property type="match status" value="1"/>
</dbReference>
<organism evidence="17 18">
    <name type="scientific">Lysinibacter cavernae</name>
    <dbReference type="NCBI Taxonomy" id="1640652"/>
    <lineage>
        <taxon>Bacteria</taxon>
        <taxon>Bacillati</taxon>
        <taxon>Actinomycetota</taxon>
        <taxon>Actinomycetes</taxon>
        <taxon>Micrococcales</taxon>
        <taxon>Microbacteriaceae</taxon>
        <taxon>Lysinibacter</taxon>
    </lineage>
</organism>
<dbReference type="InterPro" id="IPR015865">
    <property type="entry name" value="Riboflavin_kinase_bac/euk"/>
</dbReference>
<comment type="caution">
    <text evidence="17">The sequence shown here is derived from an EMBL/GenBank/DDBJ whole genome shotgun (WGS) entry which is preliminary data.</text>
</comment>
<comment type="catalytic activity">
    <reaction evidence="13 15">
        <text>riboflavin + ATP = FMN + ADP + H(+)</text>
        <dbReference type="Rhea" id="RHEA:14357"/>
        <dbReference type="ChEBI" id="CHEBI:15378"/>
        <dbReference type="ChEBI" id="CHEBI:30616"/>
        <dbReference type="ChEBI" id="CHEBI:57986"/>
        <dbReference type="ChEBI" id="CHEBI:58210"/>
        <dbReference type="ChEBI" id="CHEBI:456216"/>
        <dbReference type="EC" id="2.7.1.26"/>
    </reaction>
</comment>
<keyword evidence="8 15" id="KW-0547">Nucleotide-binding</keyword>
<evidence type="ECO:0000256" key="10">
    <source>
        <dbReference type="ARBA" id="ARBA00022827"/>
    </source>
</evidence>
<keyword evidence="4 15" id="KW-0285">Flavoprotein</keyword>
<dbReference type="PANTHER" id="PTHR22749">
    <property type="entry name" value="RIBOFLAVIN KINASE/FMN ADENYLYLTRANSFERASE"/>
    <property type="match status" value="1"/>
</dbReference>
<dbReference type="GO" id="GO:0006747">
    <property type="term" value="P:FAD biosynthetic process"/>
    <property type="evidence" value="ECO:0007669"/>
    <property type="project" value="UniProtKB-UniRule"/>
</dbReference>
<comment type="similarity">
    <text evidence="15">Belongs to the ribF family.</text>
</comment>
<evidence type="ECO:0000256" key="2">
    <source>
        <dbReference type="ARBA" id="ARBA00004726"/>
    </source>
</evidence>
<dbReference type="InterPro" id="IPR014729">
    <property type="entry name" value="Rossmann-like_a/b/a_fold"/>
</dbReference>
<evidence type="ECO:0000256" key="9">
    <source>
        <dbReference type="ARBA" id="ARBA00022777"/>
    </source>
</evidence>
<evidence type="ECO:0000256" key="5">
    <source>
        <dbReference type="ARBA" id="ARBA00022643"/>
    </source>
</evidence>
<proteinExistence type="inferred from homology"/>
<comment type="function">
    <text evidence="1">Catalyzes the phosphorylation of riboflavin to FMN followed by the adenylation of FMN to FAD.</text>
</comment>
<comment type="pathway">
    <text evidence="2 15">Cofactor biosynthesis; FAD biosynthesis; FAD from FMN: step 1/1.</text>
</comment>
<dbReference type="FunFam" id="2.40.30.30:FF:000003">
    <property type="entry name" value="Riboflavin biosynthesis protein"/>
    <property type="match status" value="1"/>
</dbReference>
<dbReference type="FunFam" id="3.40.50.620:FF:000021">
    <property type="entry name" value="Riboflavin biosynthesis protein"/>
    <property type="match status" value="1"/>
</dbReference>
<dbReference type="InterPro" id="IPR023468">
    <property type="entry name" value="Riboflavin_kinase"/>
</dbReference>
<dbReference type="UniPathway" id="UPA00277">
    <property type="reaction ID" value="UER00407"/>
</dbReference>
<dbReference type="AlphaFoldDB" id="A0A7X5R0Y4"/>
<dbReference type="CDD" id="cd02064">
    <property type="entry name" value="FAD_synthetase_N"/>
    <property type="match status" value="1"/>
</dbReference>
<dbReference type="InterPro" id="IPR023465">
    <property type="entry name" value="Riboflavin_kinase_dom_sf"/>
</dbReference>
<dbReference type="SUPFAM" id="SSF52374">
    <property type="entry name" value="Nucleotidylyl transferase"/>
    <property type="match status" value="1"/>
</dbReference>
<name>A0A7X5R0Y4_9MICO</name>
<dbReference type="NCBIfam" id="TIGR00083">
    <property type="entry name" value="ribF"/>
    <property type="match status" value="1"/>
</dbReference>
<dbReference type="GO" id="GO:0009231">
    <property type="term" value="P:riboflavin biosynthetic process"/>
    <property type="evidence" value="ECO:0007669"/>
    <property type="project" value="InterPro"/>
</dbReference>
<evidence type="ECO:0000256" key="14">
    <source>
        <dbReference type="ARBA" id="ARBA00049494"/>
    </source>
</evidence>
<feature type="domain" description="Riboflavin kinase" evidence="16">
    <location>
        <begin position="185"/>
        <end position="310"/>
    </location>
</feature>
<evidence type="ECO:0000313" key="18">
    <source>
        <dbReference type="Proteomes" id="UP000541033"/>
    </source>
</evidence>
<evidence type="ECO:0000256" key="3">
    <source>
        <dbReference type="ARBA" id="ARBA00005201"/>
    </source>
</evidence>
<evidence type="ECO:0000256" key="1">
    <source>
        <dbReference type="ARBA" id="ARBA00002121"/>
    </source>
</evidence>
<dbReference type="NCBIfam" id="NF004160">
    <property type="entry name" value="PRK05627.1-3"/>
    <property type="match status" value="1"/>
</dbReference>
<dbReference type="SMART" id="SM00904">
    <property type="entry name" value="Flavokinase"/>
    <property type="match status" value="1"/>
</dbReference>
<dbReference type="UniPathway" id="UPA00276">
    <property type="reaction ID" value="UER00406"/>
</dbReference>
<dbReference type="EMBL" id="JAAMOX010000001">
    <property type="protein sequence ID" value="NIH53578.1"/>
    <property type="molecule type" value="Genomic_DNA"/>
</dbReference>
<evidence type="ECO:0000256" key="4">
    <source>
        <dbReference type="ARBA" id="ARBA00022630"/>
    </source>
</evidence>
<dbReference type="Proteomes" id="UP000541033">
    <property type="component" value="Unassembled WGS sequence"/>
</dbReference>
<evidence type="ECO:0000256" key="8">
    <source>
        <dbReference type="ARBA" id="ARBA00022741"/>
    </source>
</evidence>
<dbReference type="PANTHER" id="PTHR22749:SF6">
    <property type="entry name" value="RIBOFLAVIN KINASE"/>
    <property type="match status" value="1"/>
</dbReference>
<evidence type="ECO:0000256" key="11">
    <source>
        <dbReference type="ARBA" id="ARBA00022840"/>
    </source>
</evidence>
<dbReference type="GO" id="GO:0009398">
    <property type="term" value="P:FMN biosynthetic process"/>
    <property type="evidence" value="ECO:0007669"/>
    <property type="project" value="UniProtKB-UniRule"/>
</dbReference>
<dbReference type="GO" id="GO:0005524">
    <property type="term" value="F:ATP binding"/>
    <property type="evidence" value="ECO:0007669"/>
    <property type="project" value="UniProtKB-UniRule"/>
</dbReference>
<dbReference type="Pfam" id="PF01687">
    <property type="entry name" value="Flavokinase"/>
    <property type="match status" value="1"/>
</dbReference>
<keyword evidence="7 15" id="KW-0548">Nucleotidyltransferase</keyword>
<protein>
    <recommendedName>
        <fullName evidence="15">Riboflavin biosynthesis protein</fullName>
    </recommendedName>
    <domain>
        <recommendedName>
            <fullName evidence="15">Riboflavin kinase</fullName>
            <ecNumber evidence="15">2.7.1.26</ecNumber>
        </recommendedName>
        <alternativeName>
            <fullName evidence="15">Flavokinase</fullName>
        </alternativeName>
    </domain>
    <domain>
        <recommendedName>
            <fullName evidence="15">FMN adenylyltransferase</fullName>
            <ecNumber evidence="15">2.7.7.2</ecNumber>
        </recommendedName>
        <alternativeName>
            <fullName evidence="15">FAD pyrophosphorylase</fullName>
        </alternativeName>
        <alternativeName>
            <fullName evidence="15">FAD synthase</fullName>
        </alternativeName>
    </domain>
</protein>
<dbReference type="InterPro" id="IPR015864">
    <property type="entry name" value="FAD_synthase"/>
</dbReference>
<dbReference type="SUPFAM" id="SSF82114">
    <property type="entry name" value="Riboflavin kinase-like"/>
    <property type="match status" value="1"/>
</dbReference>
<comment type="pathway">
    <text evidence="3 15">Cofactor biosynthesis; FMN biosynthesis; FMN from riboflavin (ATP route): step 1/1.</text>
</comment>
<keyword evidence="10 15" id="KW-0274">FAD</keyword>
<keyword evidence="5 15" id="KW-0288">FMN</keyword>
<keyword evidence="18" id="KW-1185">Reference proteome</keyword>
<gene>
    <name evidence="17" type="ORF">FHX76_001446</name>
</gene>
<dbReference type="PIRSF" id="PIRSF004491">
    <property type="entry name" value="FAD_Synth"/>
    <property type="match status" value="1"/>
</dbReference>
<dbReference type="EC" id="2.7.1.26" evidence="15"/>
<evidence type="ECO:0000313" key="17">
    <source>
        <dbReference type="EMBL" id="NIH53578.1"/>
    </source>
</evidence>
<dbReference type="InterPro" id="IPR002606">
    <property type="entry name" value="Riboflavin_kinase_bac"/>
</dbReference>
<accession>A0A7X5R0Y4</accession>
<reference evidence="17 18" key="1">
    <citation type="submission" date="2020-02" db="EMBL/GenBank/DDBJ databases">
        <title>Sequencing the genomes of 1000 actinobacteria strains.</title>
        <authorList>
            <person name="Klenk H.-P."/>
        </authorList>
    </citation>
    <scope>NUCLEOTIDE SEQUENCE [LARGE SCALE GENOMIC DNA]</scope>
    <source>
        <strain evidence="17 18">DSM 27960</strain>
    </source>
</reference>
<evidence type="ECO:0000256" key="13">
    <source>
        <dbReference type="ARBA" id="ARBA00047880"/>
    </source>
</evidence>
<comment type="catalytic activity">
    <reaction evidence="14 15">
        <text>FMN + ATP + H(+) = FAD + diphosphate</text>
        <dbReference type="Rhea" id="RHEA:17237"/>
        <dbReference type="ChEBI" id="CHEBI:15378"/>
        <dbReference type="ChEBI" id="CHEBI:30616"/>
        <dbReference type="ChEBI" id="CHEBI:33019"/>
        <dbReference type="ChEBI" id="CHEBI:57692"/>
        <dbReference type="ChEBI" id="CHEBI:58210"/>
        <dbReference type="EC" id="2.7.7.2"/>
    </reaction>
</comment>
<dbReference type="RefSeq" id="WP_167149300.1">
    <property type="nucleotide sequence ID" value="NZ_JAAMOX010000001.1"/>
</dbReference>
<evidence type="ECO:0000259" key="16">
    <source>
        <dbReference type="SMART" id="SM00904"/>
    </source>
</evidence>